<evidence type="ECO:0000313" key="1">
    <source>
        <dbReference type="EMBL" id="QEL20052.1"/>
    </source>
</evidence>
<dbReference type="RefSeq" id="WP_149114382.1">
    <property type="nucleotide sequence ID" value="NZ_CP042425.1"/>
</dbReference>
<name>A0A5C1AQP2_9BACT</name>
<keyword evidence="2" id="KW-1185">Reference proteome</keyword>
<dbReference type="EMBL" id="CP042425">
    <property type="protein sequence ID" value="QEL20052.1"/>
    <property type="molecule type" value="Genomic_DNA"/>
</dbReference>
<proteinExistence type="predicted"/>
<organism evidence="1 2">
    <name type="scientific">Limnoglobus roseus</name>
    <dbReference type="NCBI Taxonomy" id="2598579"/>
    <lineage>
        <taxon>Bacteria</taxon>
        <taxon>Pseudomonadati</taxon>
        <taxon>Planctomycetota</taxon>
        <taxon>Planctomycetia</taxon>
        <taxon>Gemmatales</taxon>
        <taxon>Gemmataceae</taxon>
        <taxon>Limnoglobus</taxon>
    </lineage>
</organism>
<dbReference type="AlphaFoldDB" id="A0A5C1AQP2"/>
<evidence type="ECO:0000313" key="2">
    <source>
        <dbReference type="Proteomes" id="UP000324974"/>
    </source>
</evidence>
<protein>
    <submittedName>
        <fullName evidence="1">Uncharacterized protein</fullName>
    </submittedName>
</protein>
<sequence>MNQSLLWLRRGCVMAILLLAGAGCDPASLSYFLFRGDQRAPAEAKAFEPKKDKREVVVAVLVNSPVGSLEFAGLDRDITSAMVRMFDEQTKDKKPHVTVVNQTKLDRYKASHPSWRSMNAADIGKELGAEYTLEMTITAFNLYEPGTGRNMYMGQSSATVVVHETATGDEFAQYFVDAPLESKPADSMPAGQYKTELVKKLALRTSWKHIPHVTDQRISGVQ</sequence>
<reference evidence="2" key="1">
    <citation type="submission" date="2019-08" db="EMBL/GenBank/DDBJ databases">
        <title>Limnoglobus roseus gen. nov., sp. nov., a novel freshwater planctomycete with a giant genome from the family Gemmataceae.</title>
        <authorList>
            <person name="Kulichevskaya I.S."/>
            <person name="Naumoff D.G."/>
            <person name="Miroshnikov K."/>
            <person name="Ivanova A."/>
            <person name="Philippov D.A."/>
            <person name="Hakobyan A."/>
            <person name="Rijpstra I.C."/>
            <person name="Sinninghe Damste J.S."/>
            <person name="Liesack W."/>
            <person name="Dedysh S.N."/>
        </authorList>
    </citation>
    <scope>NUCLEOTIDE SEQUENCE [LARGE SCALE GENOMIC DNA]</scope>
    <source>
        <strain evidence="2">PX52</strain>
    </source>
</reference>
<dbReference type="KEGG" id="lrs:PX52LOC_07138"/>
<dbReference type="Proteomes" id="UP000324974">
    <property type="component" value="Chromosome"/>
</dbReference>
<gene>
    <name evidence="1" type="ORF">PX52LOC_07138</name>
</gene>
<accession>A0A5C1AQP2</accession>